<keyword evidence="4" id="KW-1185">Reference proteome</keyword>
<dbReference type="Proteomes" id="UP001243009">
    <property type="component" value="Unassembled WGS sequence"/>
</dbReference>
<sequence>MSRILPAAALLLGLAAAPAFAQGSPAPEDPSARTLQQNQRAFIPTPARPQPRQAEAVKQPPVAALPPAVARRFAQAEPARR</sequence>
<feature type="chain" id="PRO_5045096871" evidence="2">
    <location>
        <begin position="22"/>
        <end position="81"/>
    </location>
</feature>
<keyword evidence="2" id="KW-0732">Signal</keyword>
<gene>
    <name evidence="3" type="ORF">Q7A36_19245</name>
</gene>
<reference evidence="3 4" key="1">
    <citation type="submission" date="2023-08" db="EMBL/GenBank/DDBJ databases">
        <title>The draft genome sequence of Paracraurococcus sp. LOR1-02.</title>
        <authorList>
            <person name="Kingkaew E."/>
            <person name="Tanasupawat S."/>
        </authorList>
    </citation>
    <scope>NUCLEOTIDE SEQUENCE [LARGE SCALE GENOMIC DNA]</scope>
    <source>
        <strain evidence="3 4">LOR1-02</strain>
    </source>
</reference>
<evidence type="ECO:0000313" key="3">
    <source>
        <dbReference type="EMBL" id="MDO9710497.1"/>
    </source>
</evidence>
<dbReference type="EMBL" id="JAUTWS010000018">
    <property type="protein sequence ID" value="MDO9710497.1"/>
    <property type="molecule type" value="Genomic_DNA"/>
</dbReference>
<feature type="signal peptide" evidence="2">
    <location>
        <begin position="1"/>
        <end position="21"/>
    </location>
</feature>
<protein>
    <submittedName>
        <fullName evidence="3">Uncharacterized protein</fullName>
    </submittedName>
</protein>
<feature type="region of interest" description="Disordered" evidence="1">
    <location>
        <begin position="20"/>
        <end position="81"/>
    </location>
</feature>
<evidence type="ECO:0000313" key="4">
    <source>
        <dbReference type="Proteomes" id="UP001243009"/>
    </source>
</evidence>
<accession>A0ABT9E2V4</accession>
<name>A0ABT9E2V4_9PROT</name>
<evidence type="ECO:0000256" key="1">
    <source>
        <dbReference type="SAM" id="MobiDB-lite"/>
    </source>
</evidence>
<comment type="caution">
    <text evidence="3">The sequence shown here is derived from an EMBL/GenBank/DDBJ whole genome shotgun (WGS) entry which is preliminary data.</text>
</comment>
<feature type="compositionally biased region" description="Low complexity" evidence="1">
    <location>
        <begin position="60"/>
        <end position="70"/>
    </location>
</feature>
<organism evidence="3 4">
    <name type="scientific">Paracraurococcus lichenis</name>
    <dbReference type="NCBI Taxonomy" id="3064888"/>
    <lineage>
        <taxon>Bacteria</taxon>
        <taxon>Pseudomonadati</taxon>
        <taxon>Pseudomonadota</taxon>
        <taxon>Alphaproteobacteria</taxon>
        <taxon>Acetobacterales</taxon>
        <taxon>Roseomonadaceae</taxon>
        <taxon>Paracraurococcus</taxon>
    </lineage>
</organism>
<dbReference type="RefSeq" id="WP_305105358.1">
    <property type="nucleotide sequence ID" value="NZ_JAUTWS010000018.1"/>
</dbReference>
<evidence type="ECO:0000256" key="2">
    <source>
        <dbReference type="SAM" id="SignalP"/>
    </source>
</evidence>
<proteinExistence type="predicted"/>